<evidence type="ECO:0000256" key="6">
    <source>
        <dbReference type="SAM" id="SignalP"/>
    </source>
</evidence>
<accession>A0A4Y6UJ94</accession>
<organism evidence="8 9">
    <name type="scientific">Swingsia samuiensis</name>
    <dbReference type="NCBI Taxonomy" id="1293412"/>
    <lineage>
        <taxon>Bacteria</taxon>
        <taxon>Pseudomonadati</taxon>
        <taxon>Pseudomonadota</taxon>
        <taxon>Alphaproteobacteria</taxon>
        <taxon>Acetobacterales</taxon>
        <taxon>Acetobacteraceae</taxon>
        <taxon>Swingsia</taxon>
    </lineage>
</organism>
<evidence type="ECO:0000313" key="8">
    <source>
        <dbReference type="EMBL" id="QDH17673.1"/>
    </source>
</evidence>
<dbReference type="GO" id="GO:0016491">
    <property type="term" value="F:oxidoreductase activity"/>
    <property type="evidence" value="ECO:0007669"/>
    <property type="project" value="UniProtKB-KW"/>
</dbReference>
<gene>
    <name evidence="8" type="ORF">E3D00_08935</name>
</gene>
<reference evidence="8 9" key="1">
    <citation type="submission" date="2019-03" db="EMBL/GenBank/DDBJ databases">
        <title>The complete genome sequence of Swingsia samuiensis NBRC107927(T).</title>
        <authorList>
            <person name="Chua K.-O."/>
            <person name="Chan K.-G."/>
            <person name="See-Too W.-S."/>
        </authorList>
    </citation>
    <scope>NUCLEOTIDE SEQUENCE [LARGE SCALE GENOMIC DNA]</scope>
    <source>
        <strain evidence="8 9">AH83</strain>
    </source>
</reference>
<dbReference type="CDD" id="cd02972">
    <property type="entry name" value="DsbA_family"/>
    <property type="match status" value="1"/>
</dbReference>
<dbReference type="PANTHER" id="PTHR13887:SF14">
    <property type="entry name" value="DISULFIDE BOND FORMATION PROTEIN D"/>
    <property type="match status" value="1"/>
</dbReference>
<dbReference type="Gene3D" id="3.40.30.10">
    <property type="entry name" value="Glutaredoxin"/>
    <property type="match status" value="1"/>
</dbReference>
<comment type="similarity">
    <text evidence="1">Belongs to the thioredoxin family. DsbA subfamily.</text>
</comment>
<feature type="domain" description="Thioredoxin-like fold" evidence="7">
    <location>
        <begin position="38"/>
        <end position="187"/>
    </location>
</feature>
<keyword evidence="9" id="KW-1185">Reference proteome</keyword>
<dbReference type="Pfam" id="PF13462">
    <property type="entry name" value="Thioredoxin_4"/>
    <property type="match status" value="1"/>
</dbReference>
<evidence type="ECO:0000256" key="2">
    <source>
        <dbReference type="ARBA" id="ARBA00022729"/>
    </source>
</evidence>
<keyword evidence="2 6" id="KW-0732">Signal</keyword>
<dbReference type="RefSeq" id="WP_141461852.1">
    <property type="nucleotide sequence ID" value="NZ_CP038141.1"/>
</dbReference>
<sequence>MFLKRRLFLLASPVILTMAKHSLAHPSSHLDDKLLSPRTLGNPKAPVIVDEWFSLTCSHCAHFATHIFPFVKTNLIDTGKILFRFHDFPLDQVALLAAMVARFLPEEQYAPFLETLFKNQDQWAFSQDIDPVSELKKYAILAGISDASFENIKNNQSLKEAIINRQDKDDAFLHIQGTPYFRVNDRPAPNIGLGYDEFLQTITKAL</sequence>
<protein>
    <submittedName>
        <fullName evidence="8">Thiol:disulfide interchange protein</fullName>
    </submittedName>
</protein>
<dbReference type="OrthoDB" id="8478320at2"/>
<evidence type="ECO:0000256" key="4">
    <source>
        <dbReference type="ARBA" id="ARBA00023157"/>
    </source>
</evidence>
<dbReference type="SUPFAM" id="SSF52833">
    <property type="entry name" value="Thioredoxin-like"/>
    <property type="match status" value="1"/>
</dbReference>
<evidence type="ECO:0000259" key="7">
    <source>
        <dbReference type="Pfam" id="PF13462"/>
    </source>
</evidence>
<dbReference type="AlphaFoldDB" id="A0A4Y6UJ94"/>
<evidence type="ECO:0000313" key="9">
    <source>
        <dbReference type="Proteomes" id="UP000316313"/>
    </source>
</evidence>
<dbReference type="Proteomes" id="UP000316313">
    <property type="component" value="Chromosome"/>
</dbReference>
<evidence type="ECO:0000256" key="3">
    <source>
        <dbReference type="ARBA" id="ARBA00023002"/>
    </source>
</evidence>
<evidence type="ECO:0000256" key="5">
    <source>
        <dbReference type="ARBA" id="ARBA00023284"/>
    </source>
</evidence>
<name>A0A4Y6UJ94_9PROT</name>
<proteinExistence type="inferred from homology"/>
<dbReference type="PANTHER" id="PTHR13887">
    <property type="entry name" value="GLUTATHIONE S-TRANSFERASE KAPPA"/>
    <property type="match status" value="1"/>
</dbReference>
<dbReference type="EMBL" id="CP038141">
    <property type="protein sequence ID" value="QDH17673.1"/>
    <property type="molecule type" value="Genomic_DNA"/>
</dbReference>
<keyword evidence="5" id="KW-0676">Redox-active center</keyword>
<dbReference type="InterPro" id="IPR036249">
    <property type="entry name" value="Thioredoxin-like_sf"/>
</dbReference>
<dbReference type="KEGG" id="ssam:E3D00_08935"/>
<keyword evidence="3" id="KW-0560">Oxidoreductase</keyword>
<feature type="signal peptide" evidence="6">
    <location>
        <begin position="1"/>
        <end position="24"/>
    </location>
</feature>
<evidence type="ECO:0000256" key="1">
    <source>
        <dbReference type="ARBA" id="ARBA00005791"/>
    </source>
</evidence>
<dbReference type="InterPro" id="IPR012336">
    <property type="entry name" value="Thioredoxin-like_fold"/>
</dbReference>
<feature type="chain" id="PRO_5021381917" evidence="6">
    <location>
        <begin position="25"/>
        <end position="206"/>
    </location>
</feature>
<keyword evidence="4" id="KW-1015">Disulfide bond</keyword>